<dbReference type="GO" id="GO:0017038">
    <property type="term" value="P:protein import"/>
    <property type="evidence" value="ECO:0007669"/>
    <property type="project" value="TreeGrafter"/>
</dbReference>
<reference evidence="10 11" key="1">
    <citation type="journal article" date="2020" name="Mol. Plant">
        <title>The Chromosome-Based Rubber Tree Genome Provides New Insights into Spurge Genome Evolution and Rubber Biosynthesis.</title>
        <authorList>
            <person name="Liu J."/>
            <person name="Shi C."/>
            <person name="Shi C.C."/>
            <person name="Li W."/>
            <person name="Zhang Q.J."/>
            <person name="Zhang Y."/>
            <person name="Li K."/>
            <person name="Lu H.F."/>
            <person name="Shi C."/>
            <person name="Zhu S.T."/>
            <person name="Xiao Z.Y."/>
            <person name="Nan H."/>
            <person name="Yue Y."/>
            <person name="Zhu X.G."/>
            <person name="Wu Y."/>
            <person name="Hong X.N."/>
            <person name="Fan G.Y."/>
            <person name="Tong Y."/>
            <person name="Zhang D."/>
            <person name="Mao C.L."/>
            <person name="Liu Y.L."/>
            <person name="Hao S.J."/>
            <person name="Liu W.Q."/>
            <person name="Lv M.Q."/>
            <person name="Zhang H.B."/>
            <person name="Liu Y."/>
            <person name="Hu-Tang G.R."/>
            <person name="Wang J.P."/>
            <person name="Wang J.H."/>
            <person name="Sun Y.H."/>
            <person name="Ni S.B."/>
            <person name="Chen W.B."/>
            <person name="Zhang X.C."/>
            <person name="Jiao Y.N."/>
            <person name="Eichler E.E."/>
            <person name="Li G.H."/>
            <person name="Liu X."/>
            <person name="Gao L.Z."/>
        </authorList>
    </citation>
    <scope>NUCLEOTIDE SEQUENCE [LARGE SCALE GENOMIC DNA]</scope>
    <source>
        <strain evidence="11">cv. GT1</strain>
        <tissue evidence="10">Leaf</tissue>
    </source>
</reference>
<dbReference type="Pfam" id="PF02472">
    <property type="entry name" value="ExbD"/>
    <property type="match status" value="1"/>
</dbReference>
<gene>
    <name evidence="10" type="ORF">GH714_042577</name>
</gene>
<dbReference type="GO" id="GO:0005886">
    <property type="term" value="C:plasma membrane"/>
    <property type="evidence" value="ECO:0007669"/>
    <property type="project" value="UniProtKB-SubCell"/>
</dbReference>
<name>A0A6A6K095_HEVBR</name>
<dbReference type="GO" id="GO:0022857">
    <property type="term" value="F:transmembrane transporter activity"/>
    <property type="evidence" value="ECO:0007669"/>
    <property type="project" value="InterPro"/>
</dbReference>
<dbReference type="InterPro" id="IPR002898">
    <property type="entry name" value="MotA_ExbB_proton_chnl"/>
</dbReference>
<evidence type="ECO:0000256" key="6">
    <source>
        <dbReference type="ARBA" id="ARBA00022989"/>
    </source>
</evidence>
<keyword evidence="7 8" id="KW-0472">Membrane</keyword>
<keyword evidence="4" id="KW-1003">Cell membrane</keyword>
<comment type="caution">
    <text evidence="10">The sequence shown here is derived from an EMBL/GenBank/DDBJ whole genome shotgun (WGS) entry which is preliminary data.</text>
</comment>
<sequence>MKDVVESSIDIQSSLSMLGAFSNADIVVKATMLILVASSVISWSVILKKYLVLRRQAREIRELEERFSSRRTFTNLTEIIGKNTGIVSQILNYGIQNSKLVANRQFGLHKFVSAELSRTLDKLEDNVELLATIGSSSPFIGLFGTVWGVVGSLRSIPAGASVGIASVGPSMAEALFATALGLLVAIPANIFYNRSASRRLSGQCREVRRFRSEINITPFVDVVLILLVIFAVSHTEKALPSLLVNLPNANRALGLDSEQSVVLTITKKGTIYVNDKLSREANLETDLMSVTKGKEAQVFLRGDEGAARSVLLNNIHVALSVLLHVAAGGAYFAGTWVMEQGKVQHDTGNAVIVFGSVPVAETDNVRMGRQPVVLQKRKAGYRPTEKAERVVVEPIKRIPPPPGRKAMEKERLVAQKASPPVVEPLPVAADAQDFPETAEEELSGILQAVQSEANIRPGAENAVDAGEARYDEKHELAVRIANSIRSRFVECWTVPAGAKDVENMVVKIGVVLAPSGKVVRAGITDTHLYNSNPFFRAVADSALRAVYKCSPLTGLSRSDYNLWHEIVLTFNPKPEL</sequence>
<evidence type="ECO:0000256" key="1">
    <source>
        <dbReference type="ARBA" id="ARBA00004162"/>
    </source>
</evidence>
<dbReference type="SUPFAM" id="SSF74653">
    <property type="entry name" value="TolA/TonB C-terminal domain"/>
    <property type="match status" value="1"/>
</dbReference>
<feature type="transmembrane region" description="Helical" evidence="8">
    <location>
        <begin position="26"/>
        <end position="46"/>
    </location>
</feature>
<comment type="similarity">
    <text evidence="3">Belongs to the ExbB/TolQ family.</text>
</comment>
<comment type="subcellular location">
    <subcellularLocation>
        <location evidence="2">Cell membrane</location>
        <topology evidence="2">Multi-pass membrane protein</topology>
    </subcellularLocation>
    <subcellularLocation>
        <location evidence="1">Cell membrane</location>
        <topology evidence="1">Single-pass membrane protein</topology>
    </subcellularLocation>
</comment>
<dbReference type="EMBL" id="JAAGAX010000511">
    <property type="protein sequence ID" value="KAF2281753.1"/>
    <property type="molecule type" value="Genomic_DNA"/>
</dbReference>
<evidence type="ECO:0000256" key="4">
    <source>
        <dbReference type="ARBA" id="ARBA00022475"/>
    </source>
</evidence>
<organism evidence="10 11">
    <name type="scientific">Hevea brasiliensis</name>
    <name type="common">Para rubber tree</name>
    <name type="synonym">Siphonia brasiliensis</name>
    <dbReference type="NCBI Taxonomy" id="3981"/>
    <lineage>
        <taxon>Eukaryota</taxon>
        <taxon>Viridiplantae</taxon>
        <taxon>Streptophyta</taxon>
        <taxon>Embryophyta</taxon>
        <taxon>Tracheophyta</taxon>
        <taxon>Spermatophyta</taxon>
        <taxon>Magnoliopsida</taxon>
        <taxon>eudicotyledons</taxon>
        <taxon>Gunneridae</taxon>
        <taxon>Pentapetalae</taxon>
        <taxon>rosids</taxon>
        <taxon>fabids</taxon>
        <taxon>Malpighiales</taxon>
        <taxon>Euphorbiaceae</taxon>
        <taxon>Crotonoideae</taxon>
        <taxon>Micrandreae</taxon>
        <taxon>Hevea</taxon>
    </lineage>
</organism>
<feature type="domain" description="MotA/TolQ/ExbB proton channel" evidence="9">
    <location>
        <begin position="86"/>
        <end position="197"/>
    </location>
</feature>
<dbReference type="InterPro" id="IPR003400">
    <property type="entry name" value="ExbD"/>
</dbReference>
<keyword evidence="6 8" id="KW-1133">Transmembrane helix</keyword>
<feature type="transmembrane region" description="Helical" evidence="8">
    <location>
        <begin position="127"/>
        <end position="150"/>
    </location>
</feature>
<accession>A0A6A6K095</accession>
<evidence type="ECO:0000256" key="8">
    <source>
        <dbReference type="SAM" id="Phobius"/>
    </source>
</evidence>
<evidence type="ECO:0000256" key="2">
    <source>
        <dbReference type="ARBA" id="ARBA00004651"/>
    </source>
</evidence>
<dbReference type="Proteomes" id="UP000467840">
    <property type="component" value="Unassembled WGS sequence"/>
</dbReference>
<evidence type="ECO:0000259" key="9">
    <source>
        <dbReference type="Pfam" id="PF01618"/>
    </source>
</evidence>
<evidence type="ECO:0000313" key="11">
    <source>
        <dbReference type="Proteomes" id="UP000467840"/>
    </source>
</evidence>
<dbReference type="AlphaFoldDB" id="A0A6A6K095"/>
<protein>
    <recommendedName>
        <fullName evidence="9">MotA/TolQ/ExbB proton channel domain-containing protein</fullName>
    </recommendedName>
</protein>
<dbReference type="Gene3D" id="3.30.1150.10">
    <property type="match status" value="1"/>
</dbReference>
<proteinExistence type="inferred from homology"/>
<evidence type="ECO:0000313" key="10">
    <source>
        <dbReference type="EMBL" id="KAF2281753.1"/>
    </source>
</evidence>
<evidence type="ECO:0000256" key="5">
    <source>
        <dbReference type="ARBA" id="ARBA00022692"/>
    </source>
</evidence>
<dbReference type="Pfam" id="PF01618">
    <property type="entry name" value="MotA_ExbB"/>
    <property type="match status" value="1"/>
</dbReference>
<evidence type="ECO:0000256" key="7">
    <source>
        <dbReference type="ARBA" id="ARBA00023136"/>
    </source>
</evidence>
<keyword evidence="5 8" id="KW-0812">Transmembrane</keyword>
<dbReference type="PANTHER" id="PTHR30625">
    <property type="entry name" value="PROTEIN TOLQ"/>
    <property type="match status" value="1"/>
</dbReference>
<keyword evidence="11" id="KW-1185">Reference proteome</keyword>
<feature type="transmembrane region" description="Helical" evidence="8">
    <location>
        <begin position="213"/>
        <end position="232"/>
    </location>
</feature>
<dbReference type="InterPro" id="IPR050790">
    <property type="entry name" value="ExbB/TolQ_transport"/>
</dbReference>
<evidence type="ECO:0000256" key="3">
    <source>
        <dbReference type="ARBA" id="ARBA00010442"/>
    </source>
</evidence>
<feature type="transmembrane region" description="Helical" evidence="8">
    <location>
        <begin position="170"/>
        <end position="192"/>
    </location>
</feature>
<dbReference type="PANTHER" id="PTHR30625:SF3">
    <property type="entry name" value="TOL-PAL SYSTEM PROTEIN TOLQ"/>
    <property type="match status" value="1"/>
</dbReference>